<keyword evidence="2" id="KW-0238">DNA-binding</keyword>
<proteinExistence type="predicted"/>
<dbReference type="RefSeq" id="WP_055079539.1">
    <property type="nucleotide sequence ID" value="NZ_CAQJQL010000004.1"/>
</dbReference>
<evidence type="ECO:0000313" key="5">
    <source>
        <dbReference type="EMBL" id="KUE75833.1"/>
    </source>
</evidence>
<comment type="caution">
    <text evidence="5">The sequence shown here is derived from an EMBL/GenBank/DDBJ whole genome shotgun (WGS) entry which is preliminary data.</text>
</comment>
<dbReference type="AlphaFoldDB" id="A0A0W7TPQ9"/>
<dbReference type="GO" id="GO:0043565">
    <property type="term" value="F:sequence-specific DNA binding"/>
    <property type="evidence" value="ECO:0007669"/>
    <property type="project" value="InterPro"/>
</dbReference>
<dbReference type="InterPro" id="IPR009057">
    <property type="entry name" value="Homeodomain-like_sf"/>
</dbReference>
<dbReference type="SUPFAM" id="SSF46689">
    <property type="entry name" value="Homeodomain-like"/>
    <property type="match status" value="2"/>
</dbReference>
<reference evidence="5 6" key="1">
    <citation type="submission" date="2015-10" db="EMBL/GenBank/DDBJ databases">
        <title>A novel member of the family Ruminococcaceae isolated from human faeces.</title>
        <authorList>
            <person name="Shkoporov A.N."/>
            <person name="Chaplin A.V."/>
            <person name="Motuzova O.V."/>
            <person name="Kafarskaia L.I."/>
            <person name="Efimov B.A."/>
        </authorList>
    </citation>
    <scope>NUCLEOTIDE SEQUENCE [LARGE SCALE GENOMIC DNA]</scope>
    <source>
        <strain evidence="5 6">668</strain>
    </source>
</reference>
<evidence type="ECO:0000256" key="3">
    <source>
        <dbReference type="ARBA" id="ARBA00023163"/>
    </source>
</evidence>
<evidence type="ECO:0000256" key="1">
    <source>
        <dbReference type="ARBA" id="ARBA00023015"/>
    </source>
</evidence>
<dbReference type="Proteomes" id="UP000053433">
    <property type="component" value="Unassembled WGS sequence"/>
</dbReference>
<dbReference type="PROSITE" id="PS01124">
    <property type="entry name" value="HTH_ARAC_FAMILY_2"/>
    <property type="match status" value="1"/>
</dbReference>
<name>A0A0W7TPQ9_9FIRM</name>
<feature type="domain" description="HTH araC/xylS-type" evidence="4">
    <location>
        <begin position="150"/>
        <end position="248"/>
    </location>
</feature>
<accession>A0A0W7TPQ9</accession>
<evidence type="ECO:0000256" key="2">
    <source>
        <dbReference type="ARBA" id="ARBA00023125"/>
    </source>
</evidence>
<dbReference type="Pfam" id="PF12833">
    <property type="entry name" value="HTH_18"/>
    <property type="match status" value="1"/>
</dbReference>
<dbReference type="PROSITE" id="PS00041">
    <property type="entry name" value="HTH_ARAC_FAMILY_1"/>
    <property type="match status" value="1"/>
</dbReference>
<dbReference type="InterPro" id="IPR018062">
    <property type="entry name" value="HTH_AraC-typ_CS"/>
</dbReference>
<evidence type="ECO:0000313" key="6">
    <source>
        <dbReference type="Proteomes" id="UP000053433"/>
    </source>
</evidence>
<dbReference type="EMBL" id="LMUA01000015">
    <property type="protein sequence ID" value="KUE75833.1"/>
    <property type="molecule type" value="Genomic_DNA"/>
</dbReference>
<dbReference type="InterPro" id="IPR018060">
    <property type="entry name" value="HTH_AraC"/>
</dbReference>
<dbReference type="GO" id="GO:0003700">
    <property type="term" value="F:DNA-binding transcription factor activity"/>
    <property type="evidence" value="ECO:0007669"/>
    <property type="project" value="InterPro"/>
</dbReference>
<gene>
    <name evidence="5" type="ORF">ASJ35_11530</name>
</gene>
<keyword evidence="3" id="KW-0804">Transcription</keyword>
<dbReference type="InterPro" id="IPR050204">
    <property type="entry name" value="AraC_XylS_family_regulators"/>
</dbReference>
<dbReference type="SMART" id="SM00342">
    <property type="entry name" value="HTH_ARAC"/>
    <property type="match status" value="1"/>
</dbReference>
<dbReference type="PANTHER" id="PTHR46796">
    <property type="entry name" value="HTH-TYPE TRANSCRIPTIONAL ACTIVATOR RHAS-RELATED"/>
    <property type="match status" value="1"/>
</dbReference>
<protein>
    <recommendedName>
        <fullName evidence="4">HTH araC/xylS-type domain-containing protein</fullName>
    </recommendedName>
</protein>
<keyword evidence="1" id="KW-0805">Transcription regulation</keyword>
<evidence type="ECO:0000259" key="4">
    <source>
        <dbReference type="PROSITE" id="PS01124"/>
    </source>
</evidence>
<dbReference type="Gene3D" id="1.10.10.60">
    <property type="entry name" value="Homeodomain-like"/>
    <property type="match status" value="2"/>
</dbReference>
<dbReference type="PANTHER" id="PTHR46796:SF14">
    <property type="entry name" value="TRANSCRIPTIONAL REGULATORY PROTEIN"/>
    <property type="match status" value="1"/>
</dbReference>
<organism evidence="5 6">
    <name type="scientific">Ruthenibacterium lactatiformans</name>
    <dbReference type="NCBI Taxonomy" id="1550024"/>
    <lineage>
        <taxon>Bacteria</taxon>
        <taxon>Bacillati</taxon>
        <taxon>Bacillota</taxon>
        <taxon>Clostridia</taxon>
        <taxon>Eubacteriales</taxon>
        <taxon>Oscillospiraceae</taxon>
        <taxon>Ruthenibacterium</taxon>
    </lineage>
</organism>
<sequence>MIFDESAVCTPVFCREVTGETPVLLPAAPFTVVLASSGRAAASADSEPVLLAAGGLFLAGGVAVEVTPVTGCHVLAAGFSGTAAQAAAAGLPAPLASDCSACPMAAQLLGELAAAMERGGAAGLSALCYHILCELAAADAAVPRLSPLVADAVLAIRQNYAGLYGVEELSAQLGVSKSHLVRVFSAEMGVGPGQYLTGVRLDAAKALLARRDYPLEVVATLCGFSGANYLCKVFKKHTGQTPAAFRAQNAGAARGGAVNELESALYI</sequence>